<feature type="transmembrane region" description="Helical" evidence="4">
    <location>
        <begin position="175"/>
        <end position="194"/>
    </location>
</feature>
<dbReference type="InterPro" id="IPR036890">
    <property type="entry name" value="HATPase_C_sf"/>
</dbReference>
<dbReference type="AlphaFoldDB" id="A0A6J4KYM3"/>
<organism evidence="7">
    <name type="scientific">uncultured Frankineae bacterium</name>
    <dbReference type="NCBI Taxonomy" id="437475"/>
    <lineage>
        <taxon>Bacteria</taxon>
        <taxon>Bacillati</taxon>
        <taxon>Actinomycetota</taxon>
        <taxon>Actinomycetes</taxon>
        <taxon>Frankiales</taxon>
        <taxon>environmental samples</taxon>
    </lineage>
</organism>
<keyword evidence="4" id="KW-0472">Membrane</keyword>
<dbReference type="Pfam" id="PF04024">
    <property type="entry name" value="PspC"/>
    <property type="match status" value="1"/>
</dbReference>
<keyword evidence="1" id="KW-0808">Transferase</keyword>
<dbReference type="EMBL" id="CADCUE010000044">
    <property type="protein sequence ID" value="CAA9317518.1"/>
    <property type="molecule type" value="Genomic_DNA"/>
</dbReference>
<evidence type="ECO:0000313" key="7">
    <source>
        <dbReference type="EMBL" id="CAA9317518.1"/>
    </source>
</evidence>
<evidence type="ECO:0000259" key="6">
    <source>
        <dbReference type="Pfam" id="PF04024"/>
    </source>
</evidence>
<protein>
    <submittedName>
        <fullName evidence="7">Two-component system sensor histidine kinase</fullName>
    </submittedName>
</protein>
<keyword evidence="2 7" id="KW-0418">Kinase</keyword>
<feature type="domain" description="Phage shock protein PspC N-terminal" evidence="6">
    <location>
        <begin position="9"/>
        <end position="66"/>
    </location>
</feature>
<sequence>MTTVRAPARRLHRATAGRALGGVAAGVADHLGLSPVVVRLAFVLLALSGGAGVAMYAALWVLVPQADPAGGPHPREHRDVGADRVQLLALAALGLGGVLLMQATGLSSPALVPLMVVGIGVALVWRQADDAQRARWRTAGGRGPLLVVVGAALVVAGLIGFLATRGELQQAREGLVSTVVVVVGLAVLSGPWWMRMAADLREERRERIRVQERAEVAAHVHDSVLQTLALIRKAADDPREVSRLARTQERELRGWLYARPEDAATGTAGAAVALGAALEQVAAEVEEAHGVAVEVVGVGDCPTTAPLQALVAATREALVNAAKHAGVETVQVYAEVGDERVEVFVRDRGRGFDAEAVPPDRYGLAQSVVGRMERHGGRAVVRTAPGAGTEVRLEVPR</sequence>
<evidence type="ECO:0000256" key="1">
    <source>
        <dbReference type="ARBA" id="ARBA00022679"/>
    </source>
</evidence>
<dbReference type="InterPro" id="IPR050482">
    <property type="entry name" value="Sensor_HK_TwoCompSys"/>
</dbReference>
<dbReference type="SUPFAM" id="SSF55874">
    <property type="entry name" value="ATPase domain of HSP90 chaperone/DNA topoisomerase II/histidine kinase"/>
    <property type="match status" value="1"/>
</dbReference>
<feature type="transmembrane region" description="Helical" evidence="4">
    <location>
        <begin position="145"/>
        <end position="163"/>
    </location>
</feature>
<dbReference type="CDD" id="cd16917">
    <property type="entry name" value="HATPase_UhpB-NarQ-NarX-like"/>
    <property type="match status" value="1"/>
</dbReference>
<dbReference type="GO" id="GO:0000160">
    <property type="term" value="P:phosphorelay signal transduction system"/>
    <property type="evidence" value="ECO:0007669"/>
    <property type="project" value="UniProtKB-KW"/>
</dbReference>
<dbReference type="GO" id="GO:0016301">
    <property type="term" value="F:kinase activity"/>
    <property type="evidence" value="ECO:0007669"/>
    <property type="project" value="UniProtKB-KW"/>
</dbReference>
<dbReference type="Gene3D" id="3.30.565.10">
    <property type="entry name" value="Histidine kinase-like ATPase, C-terminal domain"/>
    <property type="match status" value="1"/>
</dbReference>
<accession>A0A6J4KYM3</accession>
<gene>
    <name evidence="7" type="ORF">AVDCRST_MAG16-583</name>
</gene>
<evidence type="ECO:0000256" key="3">
    <source>
        <dbReference type="ARBA" id="ARBA00023012"/>
    </source>
</evidence>
<evidence type="ECO:0000256" key="4">
    <source>
        <dbReference type="SAM" id="Phobius"/>
    </source>
</evidence>
<feature type="domain" description="Histidine kinase/HSP90-like ATPase" evidence="5">
    <location>
        <begin position="310"/>
        <end position="396"/>
    </location>
</feature>
<proteinExistence type="predicted"/>
<dbReference type="PANTHER" id="PTHR24421:SF61">
    <property type="entry name" value="OXYGEN SENSOR HISTIDINE KINASE NREB"/>
    <property type="match status" value="1"/>
</dbReference>
<dbReference type="Pfam" id="PF02518">
    <property type="entry name" value="HATPase_c"/>
    <property type="match status" value="1"/>
</dbReference>
<dbReference type="InterPro" id="IPR003594">
    <property type="entry name" value="HATPase_dom"/>
</dbReference>
<dbReference type="PANTHER" id="PTHR24421">
    <property type="entry name" value="NITRATE/NITRITE SENSOR PROTEIN NARX-RELATED"/>
    <property type="match status" value="1"/>
</dbReference>
<reference evidence="7" key="1">
    <citation type="submission" date="2020-02" db="EMBL/GenBank/DDBJ databases">
        <authorList>
            <person name="Meier V. D."/>
        </authorList>
    </citation>
    <scope>NUCLEOTIDE SEQUENCE</scope>
    <source>
        <strain evidence="7">AVDCRST_MAG16</strain>
    </source>
</reference>
<feature type="transmembrane region" description="Helical" evidence="4">
    <location>
        <begin position="40"/>
        <end position="63"/>
    </location>
</feature>
<keyword evidence="4" id="KW-0812">Transmembrane</keyword>
<feature type="transmembrane region" description="Helical" evidence="4">
    <location>
        <begin position="107"/>
        <end position="125"/>
    </location>
</feature>
<dbReference type="InterPro" id="IPR007168">
    <property type="entry name" value="Phageshock_PspC_N"/>
</dbReference>
<keyword evidence="3" id="KW-0902">Two-component regulatory system</keyword>
<name>A0A6J4KYM3_9ACTN</name>
<evidence type="ECO:0000259" key="5">
    <source>
        <dbReference type="Pfam" id="PF02518"/>
    </source>
</evidence>
<evidence type="ECO:0000256" key="2">
    <source>
        <dbReference type="ARBA" id="ARBA00022777"/>
    </source>
</evidence>
<keyword evidence="4" id="KW-1133">Transmembrane helix</keyword>